<feature type="non-terminal residue" evidence="2">
    <location>
        <position position="1"/>
    </location>
</feature>
<evidence type="ECO:0000256" key="1">
    <source>
        <dbReference type="SAM" id="MobiDB-lite"/>
    </source>
</evidence>
<keyword evidence="3" id="KW-1185">Reference proteome</keyword>
<dbReference type="Proteomes" id="UP000838756">
    <property type="component" value="Unassembled WGS sequence"/>
</dbReference>
<comment type="caution">
    <text evidence="2">The sequence shown here is derived from an EMBL/GenBank/DDBJ whole genome shotgun (WGS) entry which is preliminary data.</text>
</comment>
<gene>
    <name evidence="2" type="primary">jg1836</name>
    <name evidence="2" type="ORF">PAEG_LOCUS2661</name>
</gene>
<feature type="compositionally biased region" description="Basic and acidic residues" evidence="1">
    <location>
        <begin position="7"/>
        <end position="25"/>
    </location>
</feature>
<evidence type="ECO:0000313" key="3">
    <source>
        <dbReference type="Proteomes" id="UP000838756"/>
    </source>
</evidence>
<name>A0A8S4QJQ5_9NEOP</name>
<accession>A0A8S4QJQ5</accession>
<dbReference type="EMBL" id="CAKXAJ010008279">
    <property type="protein sequence ID" value="CAH2210803.1"/>
    <property type="molecule type" value="Genomic_DNA"/>
</dbReference>
<evidence type="ECO:0000313" key="2">
    <source>
        <dbReference type="EMBL" id="CAH2210803.1"/>
    </source>
</evidence>
<feature type="non-terminal residue" evidence="2">
    <location>
        <position position="94"/>
    </location>
</feature>
<feature type="region of interest" description="Disordered" evidence="1">
    <location>
        <begin position="1"/>
        <end position="44"/>
    </location>
</feature>
<dbReference type="AlphaFoldDB" id="A0A8S4QJQ5"/>
<organism evidence="2 3">
    <name type="scientific">Pararge aegeria aegeria</name>
    <dbReference type="NCBI Taxonomy" id="348720"/>
    <lineage>
        <taxon>Eukaryota</taxon>
        <taxon>Metazoa</taxon>
        <taxon>Ecdysozoa</taxon>
        <taxon>Arthropoda</taxon>
        <taxon>Hexapoda</taxon>
        <taxon>Insecta</taxon>
        <taxon>Pterygota</taxon>
        <taxon>Neoptera</taxon>
        <taxon>Endopterygota</taxon>
        <taxon>Lepidoptera</taxon>
        <taxon>Glossata</taxon>
        <taxon>Ditrysia</taxon>
        <taxon>Papilionoidea</taxon>
        <taxon>Nymphalidae</taxon>
        <taxon>Satyrinae</taxon>
        <taxon>Satyrini</taxon>
        <taxon>Parargina</taxon>
        <taxon>Pararge</taxon>
    </lineage>
</organism>
<proteinExistence type="predicted"/>
<sequence>MDDDDSTVDRESHARSLPHESRNDVIPRPAGEVAIGETHSSENQLTQESYLRIAKNDVFCWTNNIKRVSRSCWTGGTRLFDGVGYDDDDDDVNY</sequence>
<reference evidence="2" key="1">
    <citation type="submission" date="2022-03" db="EMBL/GenBank/DDBJ databases">
        <authorList>
            <person name="Lindestad O."/>
        </authorList>
    </citation>
    <scope>NUCLEOTIDE SEQUENCE</scope>
</reference>
<protein>
    <submittedName>
        <fullName evidence="2">Jg1836 protein</fullName>
    </submittedName>
</protein>